<evidence type="ECO:0000259" key="2">
    <source>
        <dbReference type="Pfam" id="PF14258"/>
    </source>
</evidence>
<dbReference type="RefSeq" id="WP_120713959.1">
    <property type="nucleotide sequence ID" value="NZ_RBCJ01000005.1"/>
</dbReference>
<comment type="caution">
    <text evidence="3">The sequence shown here is derived from an EMBL/GenBank/DDBJ whole genome shotgun (WGS) entry which is preliminary data.</text>
</comment>
<evidence type="ECO:0000256" key="1">
    <source>
        <dbReference type="SAM" id="Phobius"/>
    </source>
</evidence>
<sequence>MGKKGVTYIIIALLTVALLMLMQYNKPKEINWFPSYVVQHKIPYGTYVLNEVMANFFSGTIEQIHVSPFEFLTTSSSIEGTYFFVNDRIEFGETELNALLDWTAAGNNLFMAAGGFEEQLLDTLHLKTGSLYAGFGEEGVQFHKLVHPMLKKDSPHPFNKDGYASYFESLDTLNTHILGAVEIPSVSDSIQTAHFNVIKQKFGKGEIILSLFPKAFTNYFILKEGNKDYTAGLLSYLDGSRTIYMDNHHKAGKTFYTSPMHIFLNTKALKWAYYIALIGALFYVIFEGKRKQRAIPVVHPLKNQTLAFTRTIADMYFEKGEQKQIAEHKIAYFLEYLRSHFYLDTQNRDEGFYSNLASRSDHSLEEVKELFNLMEKLKVRTEISDIELKKLNTLIEKFKVKANGRK</sequence>
<dbReference type="EMBL" id="RBCJ01000005">
    <property type="protein sequence ID" value="RKN78062.1"/>
    <property type="molecule type" value="Genomic_DNA"/>
</dbReference>
<dbReference type="OrthoDB" id="1111222at2"/>
<dbReference type="InterPro" id="IPR025646">
    <property type="entry name" value="DUF4350"/>
</dbReference>
<dbReference type="Pfam" id="PF14258">
    <property type="entry name" value="DUF4350"/>
    <property type="match status" value="1"/>
</dbReference>
<gene>
    <name evidence="3" type="ORF">D7Z94_22905</name>
</gene>
<feature type="domain" description="DUF4350" evidence="2">
    <location>
        <begin position="40"/>
        <end position="234"/>
    </location>
</feature>
<protein>
    <submittedName>
        <fullName evidence="3">DUF4350 domain-containing protein</fullName>
    </submittedName>
</protein>
<proteinExistence type="predicted"/>
<keyword evidence="4" id="KW-1185">Reference proteome</keyword>
<keyword evidence="1" id="KW-0812">Transmembrane</keyword>
<evidence type="ECO:0000313" key="4">
    <source>
        <dbReference type="Proteomes" id="UP000276603"/>
    </source>
</evidence>
<organism evidence="3 4">
    <name type="scientific">Ulvibacterium marinum</name>
    <dbReference type="NCBI Taxonomy" id="2419782"/>
    <lineage>
        <taxon>Bacteria</taxon>
        <taxon>Pseudomonadati</taxon>
        <taxon>Bacteroidota</taxon>
        <taxon>Flavobacteriia</taxon>
        <taxon>Flavobacteriales</taxon>
        <taxon>Flavobacteriaceae</taxon>
        <taxon>Ulvibacterium</taxon>
    </lineage>
</organism>
<feature type="transmembrane region" description="Helical" evidence="1">
    <location>
        <begin position="6"/>
        <end position="24"/>
    </location>
</feature>
<reference evidence="3 4" key="1">
    <citation type="submission" date="2018-10" db="EMBL/GenBank/DDBJ databases">
        <title>Ulvibacterium marinum gen. nov., sp. nov., a novel marine bacterium of the family Flavobacteriaceae, isolated from a culture of the green alga Ulva prolifera.</title>
        <authorList>
            <person name="Zhang Z."/>
        </authorList>
    </citation>
    <scope>NUCLEOTIDE SEQUENCE [LARGE SCALE GENOMIC DNA]</scope>
    <source>
        <strain evidence="3 4">CCMM003</strain>
    </source>
</reference>
<accession>A0A3B0BYB4</accession>
<name>A0A3B0BYB4_9FLAO</name>
<dbReference type="Proteomes" id="UP000276603">
    <property type="component" value="Unassembled WGS sequence"/>
</dbReference>
<evidence type="ECO:0000313" key="3">
    <source>
        <dbReference type="EMBL" id="RKN78062.1"/>
    </source>
</evidence>
<keyword evidence="1" id="KW-0472">Membrane</keyword>
<feature type="transmembrane region" description="Helical" evidence="1">
    <location>
        <begin position="268"/>
        <end position="286"/>
    </location>
</feature>
<dbReference type="AlphaFoldDB" id="A0A3B0BYB4"/>
<keyword evidence="1" id="KW-1133">Transmembrane helix</keyword>